<proteinExistence type="predicted"/>
<gene>
    <name evidence="2" type="ORF">CLG85_01680</name>
    <name evidence="1" type="ORF">CLG85_025290</name>
</gene>
<sequence>MTVAEVDRLLHEANRHANIHVCVGPSRDQMKLACSMTVYQAGYFDFSLDELPLVANNPKEYAAKRLDTSTEALDKWFAAIRYDGQQCTAQTKAKRRCGNYVVWGMGAKGLEYQDFDPSAPILCRVHQKIAGRM</sequence>
<name>A0A2A3K2H0_9RHOB</name>
<accession>A0A2A3K2H0</accession>
<keyword evidence="3" id="KW-1185">Reference proteome</keyword>
<reference evidence="2" key="1">
    <citation type="submission" date="2017-09" db="EMBL/GenBank/DDBJ databases">
        <title>Yangia sp. SAOS 153D whole genome sequencing.</title>
        <authorList>
            <person name="Verma A."/>
            <person name="Krishnamurthi S."/>
        </authorList>
    </citation>
    <scope>NUCLEOTIDE SEQUENCE [LARGE SCALE GENOMIC DNA]</scope>
    <source>
        <strain evidence="2">SAOS 153D</strain>
    </source>
</reference>
<dbReference type="Proteomes" id="UP000217448">
    <property type="component" value="Unassembled WGS sequence"/>
</dbReference>
<dbReference type="EMBL" id="NTHN01000018">
    <property type="protein sequence ID" value="PBD20909.1"/>
    <property type="molecule type" value="Genomic_DNA"/>
</dbReference>
<protein>
    <submittedName>
        <fullName evidence="2">Uncharacterized protein</fullName>
    </submittedName>
</protein>
<reference evidence="1" key="3">
    <citation type="submission" date="2024-05" db="EMBL/GenBank/DDBJ databases">
        <title>Yangia mangrovi SAOS 153D genome.</title>
        <authorList>
            <person name="Verma A."/>
            <person name="Pal Y."/>
            <person name="Sundharam S."/>
            <person name="Bisht B."/>
            <person name="Srinivasan K."/>
        </authorList>
    </citation>
    <scope>NUCLEOTIDE SEQUENCE</scope>
    <source>
        <strain evidence="1">SAOS 153D</strain>
    </source>
</reference>
<organism evidence="2">
    <name type="scientific">Alloyangia mangrovi</name>
    <dbReference type="NCBI Taxonomy" id="1779329"/>
    <lineage>
        <taxon>Bacteria</taxon>
        <taxon>Pseudomonadati</taxon>
        <taxon>Pseudomonadota</taxon>
        <taxon>Alphaproteobacteria</taxon>
        <taxon>Rhodobacterales</taxon>
        <taxon>Roseobacteraceae</taxon>
        <taxon>Alloyangia</taxon>
    </lineage>
</organism>
<dbReference type="AlphaFoldDB" id="A0A2A3K2H0"/>
<reference evidence="3" key="2">
    <citation type="submission" date="2023-07" db="EMBL/GenBank/DDBJ databases">
        <title>Yangia mangrovi SAOS 153D genome.</title>
        <authorList>
            <person name="Verma A."/>
            <person name="Pal Y."/>
            <person name="Sundharam S."/>
            <person name="Bisht B."/>
            <person name="Srinivasan K."/>
        </authorList>
    </citation>
    <scope>NUCLEOTIDE SEQUENCE [LARGE SCALE GENOMIC DNA]</scope>
    <source>
        <strain evidence="3">SAOS 153D</strain>
    </source>
</reference>
<evidence type="ECO:0000313" key="1">
    <source>
        <dbReference type="EMBL" id="MCT4373430.1"/>
    </source>
</evidence>
<evidence type="ECO:0000313" key="3">
    <source>
        <dbReference type="Proteomes" id="UP000217448"/>
    </source>
</evidence>
<comment type="caution">
    <text evidence="2">The sequence shown here is derived from an EMBL/GenBank/DDBJ whole genome shotgun (WGS) entry which is preliminary data.</text>
</comment>
<dbReference type="EMBL" id="NTHN02000088">
    <property type="protein sequence ID" value="MCT4373430.1"/>
    <property type="molecule type" value="Genomic_DNA"/>
</dbReference>
<evidence type="ECO:0000313" key="2">
    <source>
        <dbReference type="EMBL" id="PBD20909.1"/>
    </source>
</evidence>